<evidence type="ECO:0000313" key="2">
    <source>
        <dbReference type="Proteomes" id="UP001056120"/>
    </source>
</evidence>
<organism evidence="1 2">
    <name type="scientific">Smallanthus sonchifolius</name>
    <dbReference type="NCBI Taxonomy" id="185202"/>
    <lineage>
        <taxon>Eukaryota</taxon>
        <taxon>Viridiplantae</taxon>
        <taxon>Streptophyta</taxon>
        <taxon>Embryophyta</taxon>
        <taxon>Tracheophyta</taxon>
        <taxon>Spermatophyta</taxon>
        <taxon>Magnoliopsida</taxon>
        <taxon>eudicotyledons</taxon>
        <taxon>Gunneridae</taxon>
        <taxon>Pentapetalae</taxon>
        <taxon>asterids</taxon>
        <taxon>campanulids</taxon>
        <taxon>Asterales</taxon>
        <taxon>Asteraceae</taxon>
        <taxon>Asteroideae</taxon>
        <taxon>Heliantheae alliance</taxon>
        <taxon>Millerieae</taxon>
        <taxon>Smallanthus</taxon>
    </lineage>
</organism>
<name>A0ACB9B5V2_9ASTR</name>
<keyword evidence="2" id="KW-1185">Reference proteome</keyword>
<comment type="caution">
    <text evidence="1">The sequence shown here is derived from an EMBL/GenBank/DDBJ whole genome shotgun (WGS) entry which is preliminary data.</text>
</comment>
<reference evidence="2" key="1">
    <citation type="journal article" date="2022" name="Mol. Ecol. Resour.">
        <title>The genomes of chicory, endive, great burdock and yacon provide insights into Asteraceae palaeo-polyploidization history and plant inulin production.</title>
        <authorList>
            <person name="Fan W."/>
            <person name="Wang S."/>
            <person name="Wang H."/>
            <person name="Wang A."/>
            <person name="Jiang F."/>
            <person name="Liu H."/>
            <person name="Zhao H."/>
            <person name="Xu D."/>
            <person name="Zhang Y."/>
        </authorList>
    </citation>
    <scope>NUCLEOTIDE SEQUENCE [LARGE SCALE GENOMIC DNA]</scope>
    <source>
        <strain evidence="2">cv. Yunnan</strain>
    </source>
</reference>
<evidence type="ECO:0000313" key="1">
    <source>
        <dbReference type="EMBL" id="KAI3717899.1"/>
    </source>
</evidence>
<sequence>MNLDLIFLHNTCTSQESGCILALIALKLDHFAQFFILNNSAIAAEFFLQIFKNFLVTELLLQTLNCCQAFSTISLLYADMNILFDTSTAT</sequence>
<proteinExistence type="predicted"/>
<accession>A0ACB9B5V2</accession>
<dbReference type="EMBL" id="CM042040">
    <property type="protein sequence ID" value="KAI3717899.1"/>
    <property type="molecule type" value="Genomic_DNA"/>
</dbReference>
<protein>
    <submittedName>
        <fullName evidence="1">Uncharacterized protein</fullName>
    </submittedName>
</protein>
<reference evidence="1 2" key="2">
    <citation type="journal article" date="2022" name="Mol. Ecol. Resour.">
        <title>The genomes of chicory, endive, great burdock and yacon provide insights into Asteraceae paleo-polyploidization history and plant inulin production.</title>
        <authorList>
            <person name="Fan W."/>
            <person name="Wang S."/>
            <person name="Wang H."/>
            <person name="Wang A."/>
            <person name="Jiang F."/>
            <person name="Liu H."/>
            <person name="Zhao H."/>
            <person name="Xu D."/>
            <person name="Zhang Y."/>
        </authorList>
    </citation>
    <scope>NUCLEOTIDE SEQUENCE [LARGE SCALE GENOMIC DNA]</scope>
    <source>
        <strain evidence="2">cv. Yunnan</strain>
        <tissue evidence="1">Leaves</tissue>
    </source>
</reference>
<gene>
    <name evidence="1" type="ORF">L1987_69810</name>
</gene>
<dbReference type="Proteomes" id="UP001056120">
    <property type="component" value="Linkage Group LG23"/>
</dbReference>